<reference evidence="2 3" key="1">
    <citation type="submission" date="2016-10" db="EMBL/GenBank/DDBJ databases">
        <authorList>
            <person name="de Groot N.N."/>
        </authorList>
    </citation>
    <scope>NUCLEOTIDE SEQUENCE [LARGE SCALE GENOMIC DNA]</scope>
    <source>
        <strain evidence="2 3">ATCC 35958</strain>
    </source>
</reference>
<dbReference type="InterPro" id="IPR024221">
    <property type="entry name" value="BLIP_dom_sf"/>
</dbReference>
<evidence type="ECO:0000313" key="2">
    <source>
        <dbReference type="EMBL" id="SEQ99337.1"/>
    </source>
</evidence>
<keyword evidence="1" id="KW-0732">Signal</keyword>
<keyword evidence="3" id="KW-1185">Reference proteome</keyword>
<dbReference type="RefSeq" id="WP_177172854.1">
    <property type="nucleotide sequence ID" value="NZ_FOGD01000003.1"/>
</dbReference>
<dbReference type="STRING" id="180197.SAMN02982919_01578"/>
<evidence type="ECO:0000256" key="1">
    <source>
        <dbReference type="ARBA" id="ARBA00022729"/>
    </source>
</evidence>
<dbReference type="Proteomes" id="UP000199766">
    <property type="component" value="Unassembled WGS sequence"/>
</dbReference>
<organism evidence="2 3">
    <name type="scientific">Giesbergeria anulus</name>
    <dbReference type="NCBI Taxonomy" id="180197"/>
    <lineage>
        <taxon>Bacteria</taxon>
        <taxon>Pseudomonadati</taxon>
        <taxon>Pseudomonadota</taxon>
        <taxon>Betaproteobacteria</taxon>
        <taxon>Burkholderiales</taxon>
        <taxon>Comamonadaceae</taxon>
        <taxon>Giesbergeria</taxon>
    </lineage>
</organism>
<gene>
    <name evidence="2" type="ORF">SAMN02982919_01578</name>
</gene>
<name>A0A1H9KK94_9BURK</name>
<proteinExistence type="predicted"/>
<dbReference type="SUPFAM" id="SSF55648">
    <property type="entry name" value="beta-lactamase-inhibitor protein, BLIP"/>
    <property type="match status" value="1"/>
</dbReference>
<dbReference type="InterPro" id="IPR037873">
    <property type="entry name" value="BamE-like"/>
</dbReference>
<dbReference type="EMBL" id="FOGD01000003">
    <property type="protein sequence ID" value="SEQ99337.1"/>
    <property type="molecule type" value="Genomic_DNA"/>
</dbReference>
<protein>
    <submittedName>
        <fullName evidence="2">Beta-lactamase inhibitor (BLIP)</fullName>
    </submittedName>
</protein>
<accession>A0A1H9KK94</accession>
<dbReference type="AlphaFoldDB" id="A0A1H9KK94"/>
<dbReference type="Gene3D" id="3.30.1450.10">
    <property type="match status" value="1"/>
</dbReference>
<sequence length="170" mass="18664">MVIRSIIAAVASLLLVGQVHAGRTGYNMQKNILTIPSMVVEGVRYNFPRFRIVSVELVDPGVSSQAPSGLPVCALTTSADPSVITQEKLDRIQLGMTLDEVNQIIGCQYETPVSSIYDNMSCDGPGCPDESYENFIWYGFRCGDYCVNSISVSVDMISRRVVEKSGIFRQ</sequence>
<evidence type="ECO:0000313" key="3">
    <source>
        <dbReference type="Proteomes" id="UP000199766"/>
    </source>
</evidence>